<keyword evidence="2" id="KW-1185">Reference proteome</keyword>
<dbReference type="AlphaFoldDB" id="A0A2C9CAT7"/>
<gene>
    <name evidence="1" type="ORF">KSMBR1_0285</name>
</gene>
<reference evidence="2" key="1">
    <citation type="submission" date="2017-10" db="EMBL/GenBank/DDBJ databases">
        <authorList>
            <person name="Frank J."/>
        </authorList>
    </citation>
    <scope>NUCLEOTIDE SEQUENCE [LARGE SCALE GENOMIC DNA]</scope>
</reference>
<dbReference type="Proteomes" id="UP000221734">
    <property type="component" value="Chromosome Kuenenia_stuttgartiensis_MBR1"/>
</dbReference>
<dbReference type="KEGG" id="kst:KSMBR1_0285"/>
<protein>
    <submittedName>
        <fullName evidence="1">Uncharacterized protein</fullName>
    </submittedName>
</protein>
<name>A0A2C9CAT7_KUEST</name>
<evidence type="ECO:0000313" key="2">
    <source>
        <dbReference type="Proteomes" id="UP000221734"/>
    </source>
</evidence>
<accession>A0A2C9CAT7</accession>
<evidence type="ECO:0000313" key="1">
    <source>
        <dbReference type="EMBL" id="SOH02801.1"/>
    </source>
</evidence>
<dbReference type="RefSeq" id="WP_099323719.1">
    <property type="nucleotide sequence ID" value="NZ_LT934425.1"/>
</dbReference>
<organism evidence="1 2">
    <name type="scientific">Kuenenia stuttgartiensis</name>
    <dbReference type="NCBI Taxonomy" id="174633"/>
    <lineage>
        <taxon>Bacteria</taxon>
        <taxon>Pseudomonadati</taxon>
        <taxon>Planctomycetota</taxon>
        <taxon>Candidatus Brocadiia</taxon>
        <taxon>Candidatus Brocadiales</taxon>
        <taxon>Candidatus Brocadiaceae</taxon>
        <taxon>Candidatus Kuenenia</taxon>
    </lineage>
</organism>
<proteinExistence type="predicted"/>
<sequence length="72" mass="8365">MNTMEKQKAVFSEIRVSNMAFSLMESIAEVYKVPVTEIIQNALQMVLEECLKEYQRLYREGKKTEACDPSEN</sequence>
<dbReference type="EMBL" id="LT934425">
    <property type="protein sequence ID" value="SOH02801.1"/>
    <property type="molecule type" value="Genomic_DNA"/>
</dbReference>